<name>A0A7V3N4D2_UNCC3</name>
<proteinExistence type="predicted"/>
<evidence type="ECO:0000313" key="1">
    <source>
        <dbReference type="EMBL" id="HFZ08834.1"/>
    </source>
</evidence>
<comment type="caution">
    <text evidence="1">The sequence shown here is derived from an EMBL/GenBank/DDBJ whole genome shotgun (WGS) entry which is preliminary data.</text>
</comment>
<gene>
    <name evidence="1" type="ORF">ENV41_01725</name>
</gene>
<dbReference type="AlphaFoldDB" id="A0A7V3N4D2"/>
<accession>A0A7V3N4D2</accession>
<sequence>MWEREVIVPVMASEFLGARKRLMPRTKEGKAVIDSRGVAWGEPPFLHEQTLVAAWVRSVEEMAQGGILNQHLRDISTLFLWISLGRAEPMIIEGFERRKVRPPFLSEEGRELMFLQIMKLRGLRFLEGRDRDQKIKKMLEEDLEILRRAGVFRLSEIGLRTVEENIKEKLQRRVV</sequence>
<dbReference type="EMBL" id="DTGG01000057">
    <property type="protein sequence ID" value="HFZ08834.1"/>
    <property type="molecule type" value="Genomic_DNA"/>
</dbReference>
<protein>
    <submittedName>
        <fullName evidence="1">Uncharacterized protein</fullName>
    </submittedName>
</protein>
<reference evidence="1" key="1">
    <citation type="journal article" date="2020" name="mSystems">
        <title>Genome- and Community-Level Interaction Insights into Carbon Utilization and Element Cycling Functions of Hydrothermarchaeota in Hydrothermal Sediment.</title>
        <authorList>
            <person name="Zhou Z."/>
            <person name="Liu Y."/>
            <person name="Xu W."/>
            <person name="Pan J."/>
            <person name="Luo Z.H."/>
            <person name="Li M."/>
        </authorList>
    </citation>
    <scope>NUCLEOTIDE SEQUENCE [LARGE SCALE GENOMIC DNA]</scope>
    <source>
        <strain evidence="1">SpSt-757</strain>
    </source>
</reference>
<organism evidence="1">
    <name type="scientific">candidate division CPR3 bacterium</name>
    <dbReference type="NCBI Taxonomy" id="2268181"/>
    <lineage>
        <taxon>Bacteria</taxon>
        <taxon>Bacteria division CPR3</taxon>
    </lineage>
</organism>